<dbReference type="PATRIC" id="fig|1071400.3.peg.302"/>
<keyword evidence="2" id="KW-0472">Membrane</keyword>
<dbReference type="HOGENOM" id="CLU_1018590_0_0_9"/>
<dbReference type="EMBL" id="CP003043">
    <property type="protein sequence ID" value="AFR99408.1"/>
    <property type="molecule type" value="Genomic_DNA"/>
</dbReference>
<protein>
    <submittedName>
        <fullName evidence="3">Uncharacterized protein</fullName>
    </submittedName>
</protein>
<keyword evidence="2" id="KW-1133">Transmembrane helix</keyword>
<feature type="compositionally biased region" description="Low complexity" evidence="1">
    <location>
        <begin position="169"/>
        <end position="227"/>
    </location>
</feature>
<evidence type="ECO:0000256" key="2">
    <source>
        <dbReference type="SAM" id="Phobius"/>
    </source>
</evidence>
<feature type="region of interest" description="Disordered" evidence="1">
    <location>
        <begin position="57"/>
        <end position="91"/>
    </location>
</feature>
<dbReference type="KEGG" id="lbn:LBUCD034_0303"/>
<keyword evidence="4" id="KW-1185">Reference proteome</keyword>
<proteinExistence type="predicted"/>
<organism evidence="3 4">
    <name type="scientific">Lentilactobacillus buchneri subsp. silagei CD034</name>
    <dbReference type="NCBI Taxonomy" id="1071400"/>
    <lineage>
        <taxon>Bacteria</taxon>
        <taxon>Bacillati</taxon>
        <taxon>Bacillota</taxon>
        <taxon>Bacilli</taxon>
        <taxon>Lactobacillales</taxon>
        <taxon>Lactobacillaceae</taxon>
        <taxon>Lentilactobacillus</taxon>
        <taxon>Lentilactobacillus buchneri subsp. silagei</taxon>
    </lineage>
</organism>
<evidence type="ECO:0000256" key="1">
    <source>
        <dbReference type="SAM" id="MobiDB-lite"/>
    </source>
</evidence>
<dbReference type="AlphaFoldDB" id="J9VYU7"/>
<name>J9VYU7_LENBU</name>
<sequence length="273" mass="29115">MLLKRWIRFVYVTVAVMGFVFVAGTICVNASDNVNQGTNDEQVGAVATKVGNTQKVGITSGTTSDNSVDENRQNSALAQRPKATASNPSNKKIVTNRLQMTKPKKAKLQKNKASKKSVTVTTAIPWSKAKKLDKAEARREAKVAEIDKLKAELNKLKKEQAANNKVPATNQTTGQETNGNVTSNNSSNSTSTQSTQDTSGSGQSAATSQQTDQLTPSQQADQDAQDANTQLQPSLTRAQITYYQTASVSNVVGQGVSIVNAIAEVISALRSLI</sequence>
<accession>J9VYU7</accession>
<reference evidence="3 4" key="1">
    <citation type="journal article" date="2012" name="J. Biotechnol.">
        <title>Insights into the completely annotated genome of Lactobacillus buchneri CD034, a strain isolated from stable grass silage.</title>
        <authorList>
            <person name="Heinl S."/>
            <person name="Wibberg D."/>
            <person name="Eikmeyer F."/>
            <person name="Szczepanowski R."/>
            <person name="Blom J."/>
            <person name="Linke B."/>
            <person name="Goesmann A."/>
            <person name="Grabherr R."/>
            <person name="Schwab H."/>
            <person name="Puhler A."/>
            <person name="Schluter A."/>
        </authorList>
    </citation>
    <scope>NUCLEOTIDE SEQUENCE [LARGE SCALE GENOMIC DNA]</scope>
    <source>
        <strain evidence="3 4">CD034</strain>
    </source>
</reference>
<evidence type="ECO:0000313" key="3">
    <source>
        <dbReference type="EMBL" id="AFR99408.1"/>
    </source>
</evidence>
<feature type="region of interest" description="Disordered" evidence="1">
    <location>
        <begin position="158"/>
        <end position="230"/>
    </location>
</feature>
<evidence type="ECO:0000313" key="4">
    <source>
        <dbReference type="Proteomes" id="UP000007332"/>
    </source>
</evidence>
<feature type="transmembrane region" description="Helical" evidence="2">
    <location>
        <begin position="7"/>
        <end position="26"/>
    </location>
</feature>
<keyword evidence="2" id="KW-0812">Transmembrane</keyword>
<dbReference type="Proteomes" id="UP000007332">
    <property type="component" value="Chromosome"/>
</dbReference>
<dbReference type="OrthoDB" id="2329401at2"/>
<gene>
    <name evidence="3" type="ORF">LBUCD034_0303</name>
</gene>
<dbReference type="RefSeq" id="WP_014939300.1">
    <property type="nucleotide sequence ID" value="NC_018610.1"/>
</dbReference>
<feature type="compositionally biased region" description="Polar residues" evidence="1">
    <location>
        <begin position="57"/>
        <end position="66"/>
    </location>
</feature>